<organism evidence="8 9">
    <name type="scientific">Maioricimonas rarisocia</name>
    <dbReference type="NCBI Taxonomy" id="2528026"/>
    <lineage>
        <taxon>Bacteria</taxon>
        <taxon>Pseudomonadati</taxon>
        <taxon>Planctomycetota</taxon>
        <taxon>Planctomycetia</taxon>
        <taxon>Planctomycetales</taxon>
        <taxon>Planctomycetaceae</taxon>
        <taxon>Maioricimonas</taxon>
    </lineage>
</organism>
<evidence type="ECO:0000256" key="2">
    <source>
        <dbReference type="ARBA" id="ARBA00022723"/>
    </source>
</evidence>
<dbReference type="GO" id="GO:0020037">
    <property type="term" value="F:heme binding"/>
    <property type="evidence" value="ECO:0007669"/>
    <property type="project" value="InterPro"/>
</dbReference>
<proteinExistence type="predicted"/>
<dbReference type="InterPro" id="IPR011964">
    <property type="entry name" value="YVTN_b-propeller_repeat"/>
</dbReference>
<feature type="signal peptide" evidence="6">
    <location>
        <begin position="1"/>
        <end position="27"/>
    </location>
</feature>
<dbReference type="AlphaFoldDB" id="A0A517Z843"/>
<accession>A0A517Z843</accession>
<evidence type="ECO:0000259" key="7">
    <source>
        <dbReference type="PROSITE" id="PS51007"/>
    </source>
</evidence>
<keyword evidence="2 4" id="KW-0479">Metal-binding</keyword>
<dbReference type="SUPFAM" id="SSF63829">
    <property type="entry name" value="Calcium-dependent phosphotriesterase"/>
    <property type="match status" value="1"/>
</dbReference>
<dbReference type="GO" id="GO:0046872">
    <property type="term" value="F:metal ion binding"/>
    <property type="evidence" value="ECO:0007669"/>
    <property type="project" value="UniProtKB-KW"/>
</dbReference>
<dbReference type="InterPro" id="IPR015943">
    <property type="entry name" value="WD40/YVTN_repeat-like_dom_sf"/>
</dbReference>
<evidence type="ECO:0000256" key="3">
    <source>
        <dbReference type="ARBA" id="ARBA00023004"/>
    </source>
</evidence>
<evidence type="ECO:0000256" key="5">
    <source>
        <dbReference type="SAM" id="MobiDB-lite"/>
    </source>
</evidence>
<gene>
    <name evidence="8" type="ORF">Mal4_29650</name>
</gene>
<feature type="compositionally biased region" description="Polar residues" evidence="5">
    <location>
        <begin position="542"/>
        <end position="563"/>
    </location>
</feature>
<dbReference type="SUPFAM" id="SSF46626">
    <property type="entry name" value="Cytochrome c"/>
    <property type="match status" value="1"/>
</dbReference>
<dbReference type="GO" id="GO:0009055">
    <property type="term" value="F:electron transfer activity"/>
    <property type="evidence" value="ECO:0007669"/>
    <property type="project" value="InterPro"/>
</dbReference>
<sequence length="1085" mass="117343" precursor="true">MLRTSLASVASLFVISVLFGAPSNEQAAPVGSDTDSSSVVASQSAAADVEPVGHPTFVSPHAKPIVITGGYVFVTNTPADTVDVIDAAGRTLVARVPVGVDPVGIAARPDGREVWVANHISDSVSVIDTNPESPTWLQVVATIQDFDPDTRATRFDEPVGIAFADNEKAYVALSSENQIAVVDVANRTVTKRLDITAQDPRAIVVRGNRLYVIPFESNNQTQLSGGAADEIDGDLVTFDAWNHSVTNNNVLSIGHVVDIVKHPDVPDRDLYVFDTRTDELVEVVDTLGTLLYGLTVDSDGRVFIAQTDARNDANGRAGTKQHSLDQLENRPFLNRITSVSFNDDAADTPQFIDLEPLPPEQPPEGNALATPFAIQISEDDSTLVVSAAGSDKLFTVDAVTGDVLGRVDVDAVPRGIALENDEQGSPAQAWVLNAVANTVSLVDLTDTASPQVVETLTLADPTHPAVKRGRMAFETASASTTGTFSCSSCHPDGHTDQLLWVLKTPVVTGGDQIMPRSTMPVRGLRDTEPYHWDGIPGDPYGGNNSANVHGSDPPNSQVDDSASSTRHLIDGGLASTMHLTGDQAINDEGKAGRLSAAERDDMATFLLSVPYPPAQRRSYDNVVSSRAREGFELFHIKGHLDGKPQPNVCGDCHRMPFLVSTNTPGTGMDAPTWRGAYDRFLILPQGRLNIIGFDFYRRVAEEGIPERNVWQFSWQGQSRFDPVWDMVLEQSTGYSGAFARQVTLNQSTSNDDVTNDLLDALERSDREGGVVLQGEGVLIDARSATVLNLRFDAHRDGGTYVARNAGKRSFTRDELQGLAAEGRLVGTFTGRHGPHADVDHPQPALWTLGPIHEQRGRQEFPTLTPDQTAMTVSGRHIRDDAGIYVDGRRVPGAVSVGEDEQVTIELQAVPDEGTHLLQVQNPGGLFSNDFIFHVAMEQPVAEESDEHRTLGQTLRATGWDRLLGTWGDEGTGGDAFKATYEWKFRDRLLHYNGTERNKQSFAMIGVDVQKDVIFHVGADSDGSSSLGQWRFEKDGDAVLGLAYTSGDGTSGTISVRMNLEDDDTLVITLELPQPITIRMKRAESE</sequence>
<dbReference type="NCBIfam" id="TIGR02276">
    <property type="entry name" value="beta_rpt_yvtn"/>
    <property type="match status" value="1"/>
</dbReference>
<evidence type="ECO:0000256" key="6">
    <source>
        <dbReference type="SAM" id="SignalP"/>
    </source>
</evidence>
<dbReference type="PANTHER" id="PTHR47197">
    <property type="entry name" value="PROTEIN NIRF"/>
    <property type="match status" value="1"/>
</dbReference>
<dbReference type="PANTHER" id="PTHR47197:SF3">
    <property type="entry name" value="DIHYDRO-HEME D1 DEHYDROGENASE"/>
    <property type="match status" value="1"/>
</dbReference>
<keyword evidence="3 4" id="KW-0408">Iron</keyword>
<evidence type="ECO:0000313" key="8">
    <source>
        <dbReference type="EMBL" id="QDU38636.1"/>
    </source>
</evidence>
<evidence type="ECO:0000256" key="4">
    <source>
        <dbReference type="PROSITE-ProRule" id="PRU00433"/>
    </source>
</evidence>
<keyword evidence="6" id="KW-0732">Signal</keyword>
<feature type="domain" description="Cytochrome c" evidence="7">
    <location>
        <begin position="464"/>
        <end position="610"/>
    </location>
</feature>
<dbReference type="RefSeq" id="WP_145369898.1">
    <property type="nucleotide sequence ID" value="NZ_CP036275.1"/>
</dbReference>
<feature type="chain" id="PRO_5022025290" evidence="6">
    <location>
        <begin position="28"/>
        <end position="1085"/>
    </location>
</feature>
<name>A0A517Z843_9PLAN</name>
<dbReference type="InterPro" id="IPR036909">
    <property type="entry name" value="Cyt_c-like_dom_sf"/>
</dbReference>
<dbReference type="InterPro" id="IPR051200">
    <property type="entry name" value="Host-pathogen_enzymatic-act"/>
</dbReference>
<keyword evidence="1 4" id="KW-0349">Heme</keyword>
<dbReference type="OrthoDB" id="9805202at2"/>
<dbReference type="KEGG" id="mri:Mal4_29650"/>
<protein>
    <submittedName>
        <fullName evidence="8">Lactonase, 7-bladed beta-propeller</fullName>
    </submittedName>
</protein>
<dbReference type="Gene3D" id="2.130.10.10">
    <property type="entry name" value="YVTN repeat-like/Quinoprotein amine dehydrogenase"/>
    <property type="match status" value="2"/>
</dbReference>
<dbReference type="EMBL" id="CP036275">
    <property type="protein sequence ID" value="QDU38636.1"/>
    <property type="molecule type" value="Genomic_DNA"/>
</dbReference>
<feature type="region of interest" description="Disordered" evidence="5">
    <location>
        <begin position="513"/>
        <end position="563"/>
    </location>
</feature>
<dbReference type="PROSITE" id="PS51007">
    <property type="entry name" value="CYTC"/>
    <property type="match status" value="1"/>
</dbReference>
<dbReference type="InterPro" id="IPR009056">
    <property type="entry name" value="Cyt_c-like_dom"/>
</dbReference>
<reference evidence="8 9" key="1">
    <citation type="submission" date="2019-02" db="EMBL/GenBank/DDBJ databases">
        <title>Deep-cultivation of Planctomycetes and their phenomic and genomic characterization uncovers novel biology.</title>
        <authorList>
            <person name="Wiegand S."/>
            <person name="Jogler M."/>
            <person name="Boedeker C."/>
            <person name="Pinto D."/>
            <person name="Vollmers J."/>
            <person name="Rivas-Marin E."/>
            <person name="Kohn T."/>
            <person name="Peeters S.H."/>
            <person name="Heuer A."/>
            <person name="Rast P."/>
            <person name="Oberbeckmann S."/>
            <person name="Bunk B."/>
            <person name="Jeske O."/>
            <person name="Meyerdierks A."/>
            <person name="Storesund J.E."/>
            <person name="Kallscheuer N."/>
            <person name="Luecker S."/>
            <person name="Lage O.M."/>
            <person name="Pohl T."/>
            <person name="Merkel B.J."/>
            <person name="Hornburger P."/>
            <person name="Mueller R.-W."/>
            <person name="Bruemmer F."/>
            <person name="Labrenz M."/>
            <person name="Spormann A.M."/>
            <person name="Op den Camp H."/>
            <person name="Overmann J."/>
            <person name="Amann R."/>
            <person name="Jetten M.S.M."/>
            <person name="Mascher T."/>
            <person name="Medema M.H."/>
            <person name="Devos D.P."/>
            <person name="Kaster A.-K."/>
            <person name="Ovreas L."/>
            <person name="Rohde M."/>
            <person name="Galperin M.Y."/>
            <person name="Jogler C."/>
        </authorList>
    </citation>
    <scope>NUCLEOTIDE SEQUENCE [LARGE SCALE GENOMIC DNA]</scope>
    <source>
        <strain evidence="8 9">Mal4</strain>
    </source>
</reference>
<evidence type="ECO:0000256" key="1">
    <source>
        <dbReference type="ARBA" id="ARBA00022617"/>
    </source>
</evidence>
<evidence type="ECO:0000313" key="9">
    <source>
        <dbReference type="Proteomes" id="UP000320496"/>
    </source>
</evidence>
<dbReference type="SUPFAM" id="SSF101898">
    <property type="entry name" value="NHL repeat"/>
    <property type="match status" value="1"/>
</dbReference>
<keyword evidence="9" id="KW-1185">Reference proteome</keyword>
<dbReference type="Proteomes" id="UP000320496">
    <property type="component" value="Chromosome"/>
</dbReference>